<keyword evidence="2" id="KW-1185">Reference proteome</keyword>
<evidence type="ECO:0000313" key="1">
    <source>
        <dbReference type="EMBL" id="KAJ9103870.1"/>
    </source>
</evidence>
<reference evidence="1" key="1">
    <citation type="submission" date="2023-04" db="EMBL/GenBank/DDBJ databases">
        <title>Draft Genome sequencing of Naganishia species isolated from polar environments using Oxford Nanopore Technology.</title>
        <authorList>
            <person name="Leo P."/>
            <person name="Venkateswaran K."/>
        </authorList>
    </citation>
    <scope>NUCLEOTIDE SEQUENCE</scope>
    <source>
        <strain evidence="1">MNA-CCFEE 5423</strain>
    </source>
</reference>
<proteinExistence type="predicted"/>
<protein>
    <submittedName>
        <fullName evidence="1">Uncharacterized protein</fullName>
    </submittedName>
</protein>
<accession>A0ACC2VWN9</accession>
<sequence>MSEPHPRARSGSGKILGPVTMKSNPDSSLSITSPIPGKSGSIIPTPNGDVRVRPYRSTSTSQLKAMITFTPRASGLDRHNVKAATDPFWGFYTLFWIVVHSWETSRTLLSFTFGRLITRDGWVLAVSDFIMVASMFVCVPFVKGLKNGMYRYYWTGAVIQHLWQATFLGIAIWWGWYRQWYWVQAGFLVLHALSSMMKMHSYCAHNGMLSDIHFKKKKEEARLQQLLDSFPDRGEQIRTEANGKAKEEAEHHHAADIRISPRPTETPTTGAQTPSSANDDSSPTSSRRGSDIPVGTPMVPPGATSFTTGYVSQGDLLKLRLAPEVVAELNASSGPRARLAATNKPSGKTTPTPLGTPTVEGSGTDTPSSLPTGNNADPLKSNVQLGTSLEPAHMGSTRPKRPPSALSYASDERVATLARNIDTMRDELTSHGSEGVVWPDNIGYKKYWEFMCMPTLCYQLWYPRTTTMRPIYVVEKVFATFGVFSLIYTITEYYIMPYMPKPGESLLKSYMELAVPMIVNYLL</sequence>
<name>A0ACC2VWN9_9TREE</name>
<comment type="caution">
    <text evidence="1">The sequence shown here is derived from an EMBL/GenBank/DDBJ whole genome shotgun (WGS) entry which is preliminary data.</text>
</comment>
<dbReference type="Proteomes" id="UP001227268">
    <property type="component" value="Unassembled WGS sequence"/>
</dbReference>
<dbReference type="EMBL" id="JASBWT010000006">
    <property type="protein sequence ID" value="KAJ9103870.1"/>
    <property type="molecule type" value="Genomic_DNA"/>
</dbReference>
<evidence type="ECO:0000313" key="2">
    <source>
        <dbReference type="Proteomes" id="UP001227268"/>
    </source>
</evidence>
<gene>
    <name evidence="1" type="ORF">QFC21_002332</name>
</gene>
<organism evidence="1 2">
    <name type="scientific">Naganishia friedmannii</name>
    <dbReference type="NCBI Taxonomy" id="89922"/>
    <lineage>
        <taxon>Eukaryota</taxon>
        <taxon>Fungi</taxon>
        <taxon>Dikarya</taxon>
        <taxon>Basidiomycota</taxon>
        <taxon>Agaricomycotina</taxon>
        <taxon>Tremellomycetes</taxon>
        <taxon>Filobasidiales</taxon>
        <taxon>Filobasidiaceae</taxon>
        <taxon>Naganishia</taxon>
    </lineage>
</organism>